<proteinExistence type="predicted"/>
<dbReference type="Proteomes" id="UP000886724">
    <property type="component" value="Unassembled WGS sequence"/>
</dbReference>
<gene>
    <name evidence="2" type="ORF">H9980_06465</name>
</gene>
<name>A0A9D2BMM1_9FIRM</name>
<protein>
    <submittedName>
        <fullName evidence="2">Zinc dependent phospholipase C family protein</fullName>
    </submittedName>
</protein>
<dbReference type="InterPro" id="IPR029002">
    <property type="entry name" value="PLPC/GPLD1"/>
</dbReference>
<reference evidence="2" key="1">
    <citation type="journal article" date="2021" name="PeerJ">
        <title>Extensive microbial diversity within the chicken gut microbiome revealed by metagenomics and culture.</title>
        <authorList>
            <person name="Gilroy R."/>
            <person name="Ravi A."/>
            <person name="Getino M."/>
            <person name="Pursley I."/>
            <person name="Horton D.L."/>
            <person name="Alikhan N.F."/>
            <person name="Baker D."/>
            <person name="Gharbi K."/>
            <person name="Hall N."/>
            <person name="Watson M."/>
            <person name="Adriaenssens E.M."/>
            <person name="Foster-Nyarko E."/>
            <person name="Jarju S."/>
            <person name="Secka A."/>
            <person name="Antonio M."/>
            <person name="Oren A."/>
            <person name="Chaudhuri R.R."/>
            <person name="La Ragione R."/>
            <person name="Hildebrand F."/>
            <person name="Pallen M.J."/>
        </authorList>
    </citation>
    <scope>NUCLEOTIDE SEQUENCE</scope>
    <source>
        <strain evidence="2">ChiGjej1B1-14440</strain>
    </source>
</reference>
<dbReference type="Pfam" id="PF00882">
    <property type="entry name" value="Zn_dep_PLPC"/>
    <property type="match status" value="1"/>
</dbReference>
<comment type="caution">
    <text evidence="2">The sequence shown here is derived from an EMBL/GenBank/DDBJ whole genome shotgun (WGS) entry which is preliminary data.</text>
</comment>
<evidence type="ECO:0000259" key="1">
    <source>
        <dbReference type="Pfam" id="PF00882"/>
    </source>
</evidence>
<evidence type="ECO:0000313" key="3">
    <source>
        <dbReference type="Proteomes" id="UP000886724"/>
    </source>
</evidence>
<organism evidence="2 3">
    <name type="scientific">Candidatus Erysipelatoclostridium merdavium</name>
    <dbReference type="NCBI Taxonomy" id="2838566"/>
    <lineage>
        <taxon>Bacteria</taxon>
        <taxon>Bacillati</taxon>
        <taxon>Bacillota</taxon>
        <taxon>Erysipelotrichia</taxon>
        <taxon>Erysipelotrichales</taxon>
        <taxon>Erysipelotrichales incertae sedis</taxon>
    </lineage>
</organism>
<sequence length="260" mass="30369">MPASYTHQHFGNQVLSRLDHPKIVEIINNNRNYYNIGLQGPDILFFYHPLKNNYVNELGNRLHQEIARDFFEKAKEQLKETNSEAALAYIFGFINHFILDSECHGFIDTVMENKEISHYAIERDLDQRFMIINNDKFNYCSAKHLIANKDTATIIAPFFKLKPDTILTSLKSFRRFNQLFACQSNIKRTIILTGMKLVNAKSYLGMVMQAKPEPLIKDDIDILVNIFNQSINTATKEIIGYYESYLNNTRISNRFDFNYE</sequence>
<dbReference type="AlphaFoldDB" id="A0A9D2BMM1"/>
<dbReference type="EMBL" id="DXET01000141">
    <property type="protein sequence ID" value="HIX81598.1"/>
    <property type="molecule type" value="Genomic_DNA"/>
</dbReference>
<evidence type="ECO:0000313" key="2">
    <source>
        <dbReference type="EMBL" id="HIX81598.1"/>
    </source>
</evidence>
<feature type="domain" description="Phospholipase C/D" evidence="1">
    <location>
        <begin position="6"/>
        <end position="137"/>
    </location>
</feature>
<reference evidence="2" key="2">
    <citation type="submission" date="2021-04" db="EMBL/GenBank/DDBJ databases">
        <authorList>
            <person name="Gilroy R."/>
        </authorList>
    </citation>
    <scope>NUCLEOTIDE SEQUENCE</scope>
    <source>
        <strain evidence="2">ChiGjej1B1-14440</strain>
    </source>
</reference>
<accession>A0A9D2BMM1</accession>